<feature type="compositionally biased region" description="Low complexity" evidence="1">
    <location>
        <begin position="181"/>
        <end position="201"/>
    </location>
</feature>
<sequence>MHSVAQYSLGLLLVAAAASNGLIEASNLRQVPRNLQEKGDYFAEMLALVNKERAAKGKPALCMNKKLQAAAQRHSDDMAAKNYMAHDGSDGSKMSDRITDAGYIWDSVSENVAAGQPEVQSVMKEWVASEGHYANMMGDYTMFGCAMSYNANSEFGYYWTQDFATGETEACDSDGAPTPAPTVAEPTPAPTTSAPETPATVIPGTEAPEVPPPTKGGLPTPAPTTPEPVPTPAATTPAPVATPAATTPAPVATPAVTTPAPAVTPAATTAPPTVEIPAKEDCHSNF</sequence>
<comment type="caution">
    <text evidence="4">The sequence shown here is derived from an EMBL/GenBank/DDBJ whole genome shotgun (WGS) entry which is preliminary data.</text>
</comment>
<dbReference type="PANTHER" id="PTHR31157:SF1">
    <property type="entry name" value="SCP DOMAIN-CONTAINING PROTEIN"/>
    <property type="match status" value="1"/>
</dbReference>
<dbReference type="CDD" id="cd05379">
    <property type="entry name" value="CAP_bacterial"/>
    <property type="match status" value="1"/>
</dbReference>
<dbReference type="EMBL" id="JAGDFL010000700">
    <property type="protein sequence ID" value="KAG7382755.1"/>
    <property type="molecule type" value="Genomic_DNA"/>
</dbReference>
<accession>A0A8T1VN35</accession>
<keyword evidence="5" id="KW-1185">Reference proteome</keyword>
<dbReference type="OrthoDB" id="568194at2759"/>
<feature type="chain" id="PRO_5035813275" description="SCP domain-containing protein" evidence="2">
    <location>
        <begin position="26"/>
        <end position="286"/>
    </location>
</feature>
<feature type="compositionally biased region" description="Low complexity" evidence="1">
    <location>
        <begin position="232"/>
        <end position="276"/>
    </location>
</feature>
<dbReference type="PANTHER" id="PTHR31157">
    <property type="entry name" value="SCP DOMAIN-CONTAINING PROTEIN"/>
    <property type="match status" value="1"/>
</dbReference>
<reference evidence="4" key="1">
    <citation type="submission" date="2021-02" db="EMBL/GenBank/DDBJ databases">
        <authorList>
            <person name="Palmer J.M."/>
        </authorList>
    </citation>
    <scope>NUCLEOTIDE SEQUENCE</scope>
    <source>
        <strain evidence="4">SCRP23</strain>
    </source>
</reference>
<dbReference type="AlphaFoldDB" id="A0A8T1VN35"/>
<keyword evidence="2" id="KW-0732">Signal</keyword>
<protein>
    <recommendedName>
        <fullName evidence="3">SCP domain-containing protein</fullName>
    </recommendedName>
</protein>
<dbReference type="Proteomes" id="UP000693981">
    <property type="component" value="Unassembled WGS sequence"/>
</dbReference>
<feature type="signal peptide" evidence="2">
    <location>
        <begin position="1"/>
        <end position="25"/>
    </location>
</feature>
<feature type="domain" description="SCP" evidence="3">
    <location>
        <begin position="46"/>
        <end position="163"/>
    </location>
</feature>
<evidence type="ECO:0000313" key="5">
    <source>
        <dbReference type="Proteomes" id="UP000693981"/>
    </source>
</evidence>
<feature type="compositionally biased region" description="Basic and acidic residues" evidence="1">
    <location>
        <begin position="277"/>
        <end position="286"/>
    </location>
</feature>
<feature type="compositionally biased region" description="Pro residues" evidence="1">
    <location>
        <begin position="209"/>
        <end position="231"/>
    </location>
</feature>
<organism evidence="4 5">
    <name type="scientific">Phytophthora boehmeriae</name>
    <dbReference type="NCBI Taxonomy" id="109152"/>
    <lineage>
        <taxon>Eukaryota</taxon>
        <taxon>Sar</taxon>
        <taxon>Stramenopiles</taxon>
        <taxon>Oomycota</taxon>
        <taxon>Peronosporomycetes</taxon>
        <taxon>Peronosporales</taxon>
        <taxon>Peronosporaceae</taxon>
        <taxon>Phytophthora</taxon>
    </lineage>
</organism>
<proteinExistence type="predicted"/>
<evidence type="ECO:0000313" key="4">
    <source>
        <dbReference type="EMBL" id="KAG7382755.1"/>
    </source>
</evidence>
<name>A0A8T1VN35_9STRA</name>
<dbReference type="Pfam" id="PF00188">
    <property type="entry name" value="CAP"/>
    <property type="match status" value="1"/>
</dbReference>
<feature type="region of interest" description="Disordered" evidence="1">
    <location>
        <begin position="168"/>
        <end position="286"/>
    </location>
</feature>
<evidence type="ECO:0000256" key="1">
    <source>
        <dbReference type="SAM" id="MobiDB-lite"/>
    </source>
</evidence>
<gene>
    <name evidence="4" type="ORF">PHYBOEH_010369</name>
</gene>
<evidence type="ECO:0000256" key="2">
    <source>
        <dbReference type="SAM" id="SignalP"/>
    </source>
</evidence>
<evidence type="ECO:0000259" key="3">
    <source>
        <dbReference type="Pfam" id="PF00188"/>
    </source>
</evidence>
<dbReference type="InterPro" id="IPR014044">
    <property type="entry name" value="CAP_dom"/>
</dbReference>